<evidence type="ECO:0000259" key="5">
    <source>
        <dbReference type="PROSITE" id="PS51078"/>
    </source>
</evidence>
<dbReference type="InterPro" id="IPR050707">
    <property type="entry name" value="HTH_MetabolicPath_Reg"/>
</dbReference>
<dbReference type="AlphaFoldDB" id="A0ABD5W9R0"/>
<dbReference type="EMBL" id="JBHTAH010000002">
    <property type="protein sequence ID" value="MFC7068659.1"/>
    <property type="molecule type" value="Genomic_DNA"/>
</dbReference>
<dbReference type="RefSeq" id="WP_284033534.1">
    <property type="nucleotide sequence ID" value="NZ_CP126155.1"/>
</dbReference>
<dbReference type="InterPro" id="IPR011991">
    <property type="entry name" value="ArsR-like_HTH"/>
</dbReference>
<keyword evidence="3" id="KW-0804">Transcription</keyword>
<dbReference type="SUPFAM" id="SSF55781">
    <property type="entry name" value="GAF domain-like"/>
    <property type="match status" value="1"/>
</dbReference>
<dbReference type="PANTHER" id="PTHR30136:SF35">
    <property type="entry name" value="HTH-TYPE TRANSCRIPTIONAL REGULATOR RV1719"/>
    <property type="match status" value="1"/>
</dbReference>
<gene>
    <name evidence="6" type="ORF">ACFQL9_03320</name>
</gene>
<dbReference type="InterPro" id="IPR014757">
    <property type="entry name" value="Tscrpt_reg_IclR_C"/>
</dbReference>
<evidence type="ECO:0000256" key="1">
    <source>
        <dbReference type="ARBA" id="ARBA00023015"/>
    </source>
</evidence>
<evidence type="ECO:0000256" key="2">
    <source>
        <dbReference type="ARBA" id="ARBA00023125"/>
    </source>
</evidence>
<dbReference type="GO" id="GO:0003677">
    <property type="term" value="F:DNA binding"/>
    <property type="evidence" value="ECO:0007669"/>
    <property type="project" value="UniProtKB-KW"/>
</dbReference>
<sequence>MSGTDTGVKTTGVTFEIVELLSERGGATAETLERELGLTNSTVHRHLVTLRDRGYVVREANTYRLGFRFLTLGGRRRREVTAYPAIKDKVDTLAERTDERVQFIVREGSERIYLYTQTGASPVQTGAYTGRRGPLHSSAAGKAILANLPEATREDLLDGMSLDRTGPNTITDPADLRRELSEVRERGYSVNLEESTGGVHAVGAVVTDGDDRVVGALSISGPATRLKGERLETEIPDAVLAATNELELHIEHT</sequence>
<keyword evidence="2" id="KW-0238">DNA-binding</keyword>
<name>A0ABD5W9R0_9EURY</name>
<feature type="domain" description="HTH iclR-type" evidence="4">
    <location>
        <begin position="8"/>
        <end position="67"/>
    </location>
</feature>
<dbReference type="Proteomes" id="UP001596461">
    <property type="component" value="Unassembled WGS sequence"/>
</dbReference>
<dbReference type="Pfam" id="PF09339">
    <property type="entry name" value="HTH_IclR"/>
    <property type="match status" value="1"/>
</dbReference>
<reference evidence="6 7" key="1">
    <citation type="journal article" date="2019" name="Int. J. Syst. Evol. Microbiol.">
        <title>The Global Catalogue of Microorganisms (GCM) 10K type strain sequencing project: providing services to taxonomists for standard genome sequencing and annotation.</title>
        <authorList>
            <consortium name="The Broad Institute Genomics Platform"/>
            <consortium name="The Broad Institute Genome Sequencing Center for Infectious Disease"/>
            <person name="Wu L."/>
            <person name="Ma J."/>
        </authorList>
    </citation>
    <scope>NUCLEOTIDE SEQUENCE [LARGE SCALE GENOMIC DNA]</scope>
    <source>
        <strain evidence="6 7">DT31</strain>
    </source>
</reference>
<dbReference type="InterPro" id="IPR005471">
    <property type="entry name" value="Tscrpt_reg_IclR_N"/>
</dbReference>
<dbReference type="SMART" id="SM00346">
    <property type="entry name" value="HTH_ICLR"/>
    <property type="match status" value="1"/>
</dbReference>
<proteinExistence type="predicted"/>
<dbReference type="InterPro" id="IPR036388">
    <property type="entry name" value="WH-like_DNA-bd_sf"/>
</dbReference>
<evidence type="ECO:0000259" key="4">
    <source>
        <dbReference type="PROSITE" id="PS51077"/>
    </source>
</evidence>
<evidence type="ECO:0000256" key="3">
    <source>
        <dbReference type="ARBA" id="ARBA00023163"/>
    </source>
</evidence>
<accession>A0ABD5W9R0</accession>
<dbReference type="GeneID" id="81126823"/>
<evidence type="ECO:0000313" key="6">
    <source>
        <dbReference type="EMBL" id="MFC7068659.1"/>
    </source>
</evidence>
<comment type="caution">
    <text evidence="6">The sequence shown here is derived from an EMBL/GenBank/DDBJ whole genome shotgun (WGS) entry which is preliminary data.</text>
</comment>
<evidence type="ECO:0000313" key="7">
    <source>
        <dbReference type="Proteomes" id="UP001596461"/>
    </source>
</evidence>
<dbReference type="GO" id="GO:0006355">
    <property type="term" value="P:regulation of DNA-templated transcription"/>
    <property type="evidence" value="ECO:0007669"/>
    <property type="project" value="UniProtKB-ARBA"/>
</dbReference>
<dbReference type="Gene3D" id="3.30.450.40">
    <property type="match status" value="1"/>
</dbReference>
<dbReference type="Pfam" id="PF01614">
    <property type="entry name" value="IclR_C"/>
    <property type="match status" value="1"/>
</dbReference>
<feature type="domain" description="IclR-ED" evidence="5">
    <location>
        <begin position="68"/>
        <end position="252"/>
    </location>
</feature>
<dbReference type="CDD" id="cd00090">
    <property type="entry name" value="HTH_ARSR"/>
    <property type="match status" value="1"/>
</dbReference>
<protein>
    <submittedName>
        <fullName evidence="6">IclR family transcriptional regulator</fullName>
    </submittedName>
</protein>
<dbReference type="InterPro" id="IPR036390">
    <property type="entry name" value="WH_DNA-bd_sf"/>
</dbReference>
<dbReference type="SUPFAM" id="SSF46785">
    <property type="entry name" value="Winged helix' DNA-binding domain"/>
    <property type="match status" value="1"/>
</dbReference>
<dbReference type="PROSITE" id="PS51078">
    <property type="entry name" value="ICLR_ED"/>
    <property type="match status" value="1"/>
</dbReference>
<keyword evidence="7" id="KW-1185">Reference proteome</keyword>
<organism evidence="6 7">
    <name type="scientific">Halobaculum lipolyticum</name>
    <dbReference type="NCBI Taxonomy" id="3032001"/>
    <lineage>
        <taxon>Archaea</taxon>
        <taxon>Methanobacteriati</taxon>
        <taxon>Methanobacteriota</taxon>
        <taxon>Stenosarchaea group</taxon>
        <taxon>Halobacteria</taxon>
        <taxon>Halobacteriales</taxon>
        <taxon>Haloferacaceae</taxon>
        <taxon>Halobaculum</taxon>
    </lineage>
</organism>
<keyword evidence="1" id="KW-0805">Transcription regulation</keyword>
<dbReference type="PANTHER" id="PTHR30136">
    <property type="entry name" value="HELIX-TURN-HELIX TRANSCRIPTIONAL REGULATOR, ICLR FAMILY"/>
    <property type="match status" value="1"/>
</dbReference>
<dbReference type="PROSITE" id="PS51077">
    <property type="entry name" value="HTH_ICLR"/>
    <property type="match status" value="1"/>
</dbReference>
<dbReference type="InterPro" id="IPR029016">
    <property type="entry name" value="GAF-like_dom_sf"/>
</dbReference>
<dbReference type="Gene3D" id="1.10.10.10">
    <property type="entry name" value="Winged helix-like DNA-binding domain superfamily/Winged helix DNA-binding domain"/>
    <property type="match status" value="1"/>
</dbReference>